<feature type="region of interest" description="Disordered" evidence="1">
    <location>
        <begin position="648"/>
        <end position="669"/>
    </location>
</feature>
<comment type="caution">
    <text evidence="2">The sequence shown here is derived from an EMBL/GenBank/DDBJ whole genome shotgun (WGS) entry which is preliminary data.</text>
</comment>
<evidence type="ECO:0000313" key="2">
    <source>
        <dbReference type="EMBL" id="GEU28259.1"/>
    </source>
</evidence>
<gene>
    <name evidence="2" type="ORF">Tci_000237</name>
</gene>
<organism evidence="2">
    <name type="scientific">Tanacetum cinerariifolium</name>
    <name type="common">Dalmatian daisy</name>
    <name type="synonym">Chrysanthemum cinerariifolium</name>
    <dbReference type="NCBI Taxonomy" id="118510"/>
    <lineage>
        <taxon>Eukaryota</taxon>
        <taxon>Viridiplantae</taxon>
        <taxon>Streptophyta</taxon>
        <taxon>Embryophyta</taxon>
        <taxon>Tracheophyta</taxon>
        <taxon>Spermatophyta</taxon>
        <taxon>Magnoliopsida</taxon>
        <taxon>eudicotyledons</taxon>
        <taxon>Gunneridae</taxon>
        <taxon>Pentapetalae</taxon>
        <taxon>asterids</taxon>
        <taxon>campanulids</taxon>
        <taxon>Asterales</taxon>
        <taxon>Asteraceae</taxon>
        <taxon>Asteroideae</taxon>
        <taxon>Anthemideae</taxon>
        <taxon>Anthemidinae</taxon>
        <taxon>Tanacetum</taxon>
    </lineage>
</organism>
<evidence type="ECO:0000256" key="1">
    <source>
        <dbReference type="SAM" id="MobiDB-lite"/>
    </source>
</evidence>
<dbReference type="EMBL" id="BKCJ010000003">
    <property type="protein sequence ID" value="GEU28259.1"/>
    <property type="molecule type" value="Genomic_DNA"/>
</dbReference>
<reference evidence="2" key="1">
    <citation type="journal article" date="2019" name="Sci. Rep.">
        <title>Draft genome of Tanacetum cinerariifolium, the natural source of mosquito coil.</title>
        <authorList>
            <person name="Yamashiro T."/>
            <person name="Shiraishi A."/>
            <person name="Satake H."/>
            <person name="Nakayama K."/>
        </authorList>
    </citation>
    <scope>NUCLEOTIDE SEQUENCE</scope>
</reference>
<dbReference type="AlphaFoldDB" id="A0A699GEB8"/>
<proteinExistence type="predicted"/>
<accession>A0A699GEB8</accession>
<feature type="compositionally biased region" description="Basic residues" evidence="1">
    <location>
        <begin position="654"/>
        <end position="663"/>
    </location>
</feature>
<protein>
    <submittedName>
        <fullName evidence="2">Uncharacterized protein</fullName>
    </submittedName>
</protein>
<sequence>MAAGRRPSRRTSGLQEGQQVGVELVLVGGGQAVRRAFVHHQLGVLQQLGRGAARRVDRHDLVVVAVHHQHRHVDFFQVGREVGFRELLDAVVRVLDAALHALGPERVAHAFGYIGAGTVVAVERQRQVLEKLRAVGQHALADAVEHGQRQAVRVGVGLDHLRRHRRDQRGLLDAAGAVAGDVARHFAAAGGVAHQRGVADVERVEQRGQVVGVRIHVVAGPWLAGLAMTAAVMGDHAVAFAGQEDHLVFPGVALQRPAVAEHHGGAGAPVLEVDAGAVFGDNAVDCEFAVCHVKLLVCGGILLMQCSQHTTRFVERIVFVLGSRILLGWWVGRLDGGLFHDGPFWCGGLIDGTGRAVVVERQPVVRAGGFSGLADAAQAGEGDVRCANQCMLVRQRLQQPCAGGGGVRFAAVVLHGRFRMLELDRGHVHDVAPDQQLLAAALHAVHGVAGRVAGRRQRVDPRFQLAELPIRFVALGGLVRRHGGPGGVEKRGQEIGRAGLVGGREPVIGLGLRQAQHGVGKRGLTLRHDAARVVLVQVGEQHFVDLFRPVAGSAQVGHQLVAACAVQHAGTGIDQDQLFAGVDQERVDGALHGRGQVGPVEVLRDGLGRDMGHHGVDGKGMAAVGQRGDFEVAQHGAVVAGRLGLDHGRGGLAGHRRQQRARRQQWQQQ</sequence>
<name>A0A699GEB8_TANCI</name>